<evidence type="ECO:0000256" key="5">
    <source>
        <dbReference type="ARBA" id="ARBA00022777"/>
    </source>
</evidence>
<dbReference type="Gene3D" id="3.30.450.20">
    <property type="entry name" value="PAS domain"/>
    <property type="match status" value="3"/>
</dbReference>
<gene>
    <name evidence="11" type="ORF">ENS29_15360</name>
</gene>
<dbReference type="GO" id="GO:0000156">
    <property type="term" value="F:phosphorelay response regulator activity"/>
    <property type="evidence" value="ECO:0007669"/>
    <property type="project" value="TreeGrafter"/>
</dbReference>
<dbReference type="Pfam" id="PF02518">
    <property type="entry name" value="HATPase_c"/>
    <property type="match status" value="1"/>
</dbReference>
<dbReference type="InterPro" id="IPR000014">
    <property type="entry name" value="PAS"/>
</dbReference>
<keyword evidence="6" id="KW-0472">Membrane</keyword>
<dbReference type="CDD" id="cd00082">
    <property type="entry name" value="HisKA"/>
    <property type="match status" value="1"/>
</dbReference>
<dbReference type="PROSITE" id="PS50109">
    <property type="entry name" value="HIS_KIN"/>
    <property type="match status" value="1"/>
</dbReference>
<dbReference type="InterPro" id="IPR036097">
    <property type="entry name" value="HisK_dim/P_sf"/>
</dbReference>
<dbReference type="InterPro" id="IPR000700">
    <property type="entry name" value="PAS-assoc_C"/>
</dbReference>
<dbReference type="InterPro" id="IPR050351">
    <property type="entry name" value="BphY/WalK/GraS-like"/>
</dbReference>
<dbReference type="SMART" id="SM00091">
    <property type="entry name" value="PAS"/>
    <property type="match status" value="2"/>
</dbReference>
<dbReference type="NCBIfam" id="TIGR00229">
    <property type="entry name" value="sensory_box"/>
    <property type="match status" value="2"/>
</dbReference>
<dbReference type="SUPFAM" id="SSF47384">
    <property type="entry name" value="Homodimeric domain of signal transducing histidine kinase"/>
    <property type="match status" value="1"/>
</dbReference>
<dbReference type="GO" id="GO:0016020">
    <property type="term" value="C:membrane"/>
    <property type="evidence" value="ECO:0007669"/>
    <property type="project" value="UniProtKB-SubCell"/>
</dbReference>
<dbReference type="PANTHER" id="PTHR42878:SF15">
    <property type="entry name" value="BACTERIOPHYTOCHROME"/>
    <property type="match status" value="1"/>
</dbReference>
<dbReference type="PROSITE" id="PS50112">
    <property type="entry name" value="PAS"/>
    <property type="match status" value="1"/>
</dbReference>
<dbReference type="SMART" id="SM00387">
    <property type="entry name" value="HATPase_c"/>
    <property type="match status" value="1"/>
</dbReference>
<dbReference type="InterPro" id="IPR005467">
    <property type="entry name" value="His_kinase_dom"/>
</dbReference>
<keyword evidence="3" id="KW-0597">Phosphoprotein</keyword>
<dbReference type="SUPFAM" id="SSF55874">
    <property type="entry name" value="ATPase domain of HSP90 chaperone/DNA topoisomerase II/histidine kinase"/>
    <property type="match status" value="1"/>
</dbReference>
<proteinExistence type="predicted"/>
<dbReference type="PROSITE" id="PS50113">
    <property type="entry name" value="PAC"/>
    <property type="match status" value="1"/>
</dbReference>
<evidence type="ECO:0000256" key="2">
    <source>
        <dbReference type="ARBA" id="ARBA00012438"/>
    </source>
</evidence>
<dbReference type="PRINTS" id="PR00344">
    <property type="entry name" value="BCTRLSENSOR"/>
</dbReference>
<evidence type="ECO:0000256" key="4">
    <source>
        <dbReference type="ARBA" id="ARBA00022679"/>
    </source>
</evidence>
<sequence>MNAIQKSIPRDPFLHALLDHGDFGIVCMNDEGCIVRWNPWIAERTSTQPEQAVGKSLSEILPGTPKATLEACRQAMITGSPRVMSPVLHRFILPFSRPSLQIGRIFPAFNEENRCIGVVVVVNDVTPALDFENFVQKRVRLEQKDREDIFNAMAHPAFILDPDFRILDANRAMSDLLGMPIDAIIGQSCHHLLHDADRPIDRCPMLLVQRCSAQQQTEIHFEKFDRHFIVSCTPVFDEENRLCKMINILMDITEQKQIEAALRLSEERYQAFVKQSSEAICLFEIEHSPIESHFPVDDQIDLLYEHAVIRECNRMFAASHGYEDPDEMIGFRIGQVFPRLAPENVAYLRQFIQDGYHISNTETKELARDGSLRYFLNSLIGHLDDGRLVRIWGAKQDITKIKRVEEEIRKLNAELEQRVADRTAQLTAVNRELEAFAFSVSHDLRAPLRAIEGYTRILAEDYGPRLDPEGRRICSTIQNNTQNLRRLIEDLLAYSRTARSEMERIPVDMKSMAYSIYHEATTPEDRGRIDLVLADIPMAIGDPTLLRRLWMNLLSNAVKFSAKKDRPRIEIGYDTAIDPEGTPRQAYFVRDNGVGFDMRYAHKLFAMFQRLHGAAEFEGTGMGLAIALRIIQRHAGKIWAEGEPENGATFHFTLESEESHETSRSRADR</sequence>
<dbReference type="Pfam" id="PF00512">
    <property type="entry name" value="HisKA"/>
    <property type="match status" value="1"/>
</dbReference>
<dbReference type="FunFam" id="3.30.565.10:FF:000006">
    <property type="entry name" value="Sensor histidine kinase WalK"/>
    <property type="match status" value="1"/>
</dbReference>
<dbReference type="InterPro" id="IPR035965">
    <property type="entry name" value="PAS-like_dom_sf"/>
</dbReference>
<evidence type="ECO:0000256" key="1">
    <source>
        <dbReference type="ARBA" id="ARBA00000085"/>
    </source>
</evidence>
<dbReference type="CDD" id="cd00130">
    <property type="entry name" value="PAS"/>
    <property type="match status" value="1"/>
</dbReference>
<evidence type="ECO:0000259" key="10">
    <source>
        <dbReference type="PROSITE" id="PS50113"/>
    </source>
</evidence>
<dbReference type="EC" id="2.7.13.3" evidence="2"/>
<keyword evidence="5" id="KW-0418">Kinase</keyword>
<feature type="domain" description="PAS" evidence="9">
    <location>
        <begin position="142"/>
        <end position="198"/>
    </location>
</feature>
<name>A0A7C4RUD2_9BACT</name>
<dbReference type="InterPro" id="IPR003661">
    <property type="entry name" value="HisK_dim/P_dom"/>
</dbReference>
<dbReference type="PANTHER" id="PTHR42878">
    <property type="entry name" value="TWO-COMPONENT HISTIDINE KINASE"/>
    <property type="match status" value="1"/>
</dbReference>
<organism evidence="11">
    <name type="scientific">Desulfatirhabdium butyrativorans</name>
    <dbReference type="NCBI Taxonomy" id="340467"/>
    <lineage>
        <taxon>Bacteria</taxon>
        <taxon>Pseudomonadati</taxon>
        <taxon>Thermodesulfobacteriota</taxon>
        <taxon>Desulfobacteria</taxon>
        <taxon>Desulfobacterales</taxon>
        <taxon>Desulfatirhabdiaceae</taxon>
        <taxon>Desulfatirhabdium</taxon>
    </lineage>
</organism>
<dbReference type="Gene3D" id="1.10.287.130">
    <property type="match status" value="1"/>
</dbReference>
<evidence type="ECO:0000259" key="8">
    <source>
        <dbReference type="PROSITE" id="PS50109"/>
    </source>
</evidence>
<dbReference type="FunFam" id="1.10.287.130:FF:000070">
    <property type="entry name" value="Histidine kinase sensor protein"/>
    <property type="match status" value="1"/>
</dbReference>
<keyword evidence="4" id="KW-0808">Transferase</keyword>
<dbReference type="GO" id="GO:0030295">
    <property type="term" value="F:protein kinase activator activity"/>
    <property type="evidence" value="ECO:0007669"/>
    <property type="project" value="TreeGrafter"/>
</dbReference>
<keyword evidence="7" id="KW-0175">Coiled coil</keyword>
<feature type="domain" description="Histidine kinase" evidence="8">
    <location>
        <begin position="439"/>
        <end position="658"/>
    </location>
</feature>
<evidence type="ECO:0000256" key="7">
    <source>
        <dbReference type="SAM" id="Coils"/>
    </source>
</evidence>
<comment type="catalytic activity">
    <reaction evidence="1">
        <text>ATP + protein L-histidine = ADP + protein N-phospho-L-histidine.</text>
        <dbReference type="EC" id="2.7.13.3"/>
    </reaction>
</comment>
<evidence type="ECO:0000313" key="11">
    <source>
        <dbReference type="EMBL" id="HGU34203.1"/>
    </source>
</evidence>
<dbReference type="EMBL" id="DSUH01000353">
    <property type="protein sequence ID" value="HGU34203.1"/>
    <property type="molecule type" value="Genomic_DNA"/>
</dbReference>
<dbReference type="Pfam" id="PF08448">
    <property type="entry name" value="PAS_4"/>
    <property type="match status" value="3"/>
</dbReference>
<evidence type="ECO:0000256" key="3">
    <source>
        <dbReference type="ARBA" id="ARBA00022553"/>
    </source>
</evidence>
<dbReference type="Gene3D" id="3.30.565.10">
    <property type="entry name" value="Histidine kinase-like ATPase, C-terminal domain"/>
    <property type="match status" value="1"/>
</dbReference>
<feature type="domain" description="PAC" evidence="10">
    <location>
        <begin position="359"/>
        <end position="410"/>
    </location>
</feature>
<dbReference type="InterPro" id="IPR013656">
    <property type="entry name" value="PAS_4"/>
</dbReference>
<evidence type="ECO:0000259" key="9">
    <source>
        <dbReference type="PROSITE" id="PS50112"/>
    </source>
</evidence>
<dbReference type="SMART" id="SM00388">
    <property type="entry name" value="HisKA"/>
    <property type="match status" value="1"/>
</dbReference>
<dbReference type="InterPro" id="IPR004358">
    <property type="entry name" value="Sig_transdc_His_kin-like_C"/>
</dbReference>
<dbReference type="AlphaFoldDB" id="A0A7C4RUD2"/>
<evidence type="ECO:0000256" key="6">
    <source>
        <dbReference type="ARBA" id="ARBA00023136"/>
    </source>
</evidence>
<dbReference type="InterPro" id="IPR003594">
    <property type="entry name" value="HATPase_dom"/>
</dbReference>
<reference evidence="11" key="1">
    <citation type="journal article" date="2020" name="mSystems">
        <title>Genome- and Community-Level Interaction Insights into Carbon Utilization and Element Cycling Functions of Hydrothermarchaeota in Hydrothermal Sediment.</title>
        <authorList>
            <person name="Zhou Z."/>
            <person name="Liu Y."/>
            <person name="Xu W."/>
            <person name="Pan J."/>
            <person name="Luo Z.H."/>
            <person name="Li M."/>
        </authorList>
    </citation>
    <scope>NUCLEOTIDE SEQUENCE [LARGE SCALE GENOMIC DNA]</scope>
    <source>
        <strain evidence="11">SpSt-477</strain>
    </source>
</reference>
<dbReference type="SUPFAM" id="SSF55785">
    <property type="entry name" value="PYP-like sensor domain (PAS domain)"/>
    <property type="match status" value="3"/>
</dbReference>
<comment type="caution">
    <text evidence="11">The sequence shown here is derived from an EMBL/GenBank/DDBJ whole genome shotgun (WGS) entry which is preliminary data.</text>
</comment>
<dbReference type="GO" id="GO:0007234">
    <property type="term" value="P:osmosensory signaling via phosphorelay pathway"/>
    <property type="evidence" value="ECO:0007669"/>
    <property type="project" value="TreeGrafter"/>
</dbReference>
<feature type="coiled-coil region" evidence="7">
    <location>
        <begin position="394"/>
        <end position="432"/>
    </location>
</feature>
<dbReference type="InterPro" id="IPR036890">
    <property type="entry name" value="HATPase_C_sf"/>
</dbReference>
<protein>
    <recommendedName>
        <fullName evidence="2">histidine kinase</fullName>
        <ecNumber evidence="2">2.7.13.3</ecNumber>
    </recommendedName>
</protein>
<accession>A0A7C4RUD2</accession>
<dbReference type="GO" id="GO:0000155">
    <property type="term" value="F:phosphorelay sensor kinase activity"/>
    <property type="evidence" value="ECO:0007669"/>
    <property type="project" value="InterPro"/>
</dbReference>